<protein>
    <recommendedName>
        <fullName evidence="1">Polymerase beta nucleotidyltransferase domain-containing protein</fullName>
    </recommendedName>
</protein>
<feature type="domain" description="Polymerase beta nucleotidyltransferase" evidence="1">
    <location>
        <begin position="13"/>
        <end position="97"/>
    </location>
</feature>
<dbReference type="Gene3D" id="3.30.460.10">
    <property type="entry name" value="Beta Polymerase, domain 2"/>
    <property type="match status" value="1"/>
</dbReference>
<evidence type="ECO:0000313" key="3">
    <source>
        <dbReference type="EMBL" id="KQB35343.1"/>
    </source>
</evidence>
<evidence type="ECO:0000313" key="4">
    <source>
        <dbReference type="Proteomes" id="UP000050320"/>
    </source>
</evidence>
<proteinExistence type="predicted"/>
<dbReference type="Pfam" id="PF18765">
    <property type="entry name" value="Polbeta"/>
    <property type="match status" value="1"/>
</dbReference>
<dbReference type="PATRIC" id="fig|507754.4.peg.187"/>
<dbReference type="InterPro" id="IPR052930">
    <property type="entry name" value="TA_antitoxin_MntA"/>
</dbReference>
<evidence type="ECO:0000313" key="5">
    <source>
        <dbReference type="Proteomes" id="UP000050515"/>
    </source>
</evidence>
<dbReference type="InterPro" id="IPR043519">
    <property type="entry name" value="NT_sf"/>
</dbReference>
<dbReference type="InterPro" id="IPR041633">
    <property type="entry name" value="Polbeta"/>
</dbReference>
<gene>
    <name evidence="3" type="ORF">AOG54_09015</name>
    <name evidence="2" type="ORF">SE19_07020</name>
</gene>
<dbReference type="CDD" id="cd05403">
    <property type="entry name" value="NT_KNTase_like"/>
    <property type="match status" value="1"/>
</dbReference>
<dbReference type="PANTHER" id="PTHR43852:SF3">
    <property type="entry name" value="NUCLEOTIDYLTRANSFERASE"/>
    <property type="match status" value="1"/>
</dbReference>
<dbReference type="EMBL" id="LJCQ01000301">
    <property type="protein sequence ID" value="KPV46107.1"/>
    <property type="molecule type" value="Genomic_DNA"/>
</dbReference>
<evidence type="ECO:0000313" key="2">
    <source>
        <dbReference type="EMBL" id="KPV46107.1"/>
    </source>
</evidence>
<organism evidence="2 5">
    <name type="scientific">Acidiplasma aeolicum</name>
    <dbReference type="NCBI Taxonomy" id="507754"/>
    <lineage>
        <taxon>Archaea</taxon>
        <taxon>Methanobacteriati</taxon>
        <taxon>Thermoplasmatota</taxon>
        <taxon>Thermoplasmata</taxon>
        <taxon>Thermoplasmatales</taxon>
        <taxon>Ferroplasmaceae</taxon>
        <taxon>Acidiplasma</taxon>
    </lineage>
</organism>
<keyword evidence="4" id="KW-1185">Reference proteome</keyword>
<reference evidence="3 4" key="2">
    <citation type="submission" date="2015-09" db="EMBL/GenBank/DDBJ databases">
        <title>Heavy metals and arsenic resistance mechanisms in polyextremophilic archaea of the family Ferroplasmaceae.</title>
        <authorList>
            <person name="Bulaev A.G."/>
            <person name="Kanygina A.V."/>
        </authorList>
    </citation>
    <scope>NUCLEOTIDE SEQUENCE [LARGE SCALE GENOMIC DNA]</scope>
    <source>
        <strain evidence="3 4">VT</strain>
    </source>
</reference>
<dbReference type="PANTHER" id="PTHR43852">
    <property type="entry name" value="NUCLEOTIDYLTRANSFERASE"/>
    <property type="match status" value="1"/>
</dbReference>
<dbReference type="OrthoDB" id="61846at2157"/>
<dbReference type="AlphaFoldDB" id="A0A0P9CT81"/>
<evidence type="ECO:0000259" key="1">
    <source>
        <dbReference type="Pfam" id="PF18765"/>
    </source>
</evidence>
<dbReference type="EMBL" id="LKBG01000139">
    <property type="protein sequence ID" value="KQB35343.1"/>
    <property type="molecule type" value="Genomic_DNA"/>
</dbReference>
<comment type="caution">
    <text evidence="2">The sequence shown here is derived from an EMBL/GenBank/DDBJ whole genome shotgun (WGS) entry which is preliminary data.</text>
</comment>
<dbReference type="Proteomes" id="UP000050320">
    <property type="component" value="Unassembled WGS sequence"/>
</dbReference>
<sequence length="127" mass="15364">MYTDLISSTINYIKKLDKQNKIKFIVNYGSYANGTFHNGSDIDLCIYYDGNQDERNKFRLNVLSEINDIFDVHIFQDLPLYIRFSVLKGKILYYKDKDIYDIFRKTIEEFEDYKRGYYDYINLEKIQ</sequence>
<name>A0A0P9CT81_9ARCH</name>
<dbReference type="GeneID" id="84221973"/>
<reference evidence="2 5" key="1">
    <citation type="submission" date="2015-09" db="EMBL/GenBank/DDBJ databases">
        <title>Draft genome sequence of Acidiplasma aeolicum DSM 18409.</title>
        <authorList>
            <person name="Hemp J."/>
        </authorList>
    </citation>
    <scope>NUCLEOTIDE SEQUENCE [LARGE SCALE GENOMIC DNA]</scope>
    <source>
        <strain evidence="2 5">V</strain>
    </source>
</reference>
<dbReference type="SUPFAM" id="SSF81301">
    <property type="entry name" value="Nucleotidyltransferase"/>
    <property type="match status" value="1"/>
</dbReference>
<accession>A0A0P9CT81</accession>
<dbReference type="RefSeq" id="WP_048101998.1">
    <property type="nucleotide sequence ID" value="NZ_JBBYJF010000001.1"/>
</dbReference>
<dbReference type="Proteomes" id="UP000050515">
    <property type="component" value="Unassembled WGS sequence"/>
</dbReference>